<reference evidence="1 2" key="1">
    <citation type="submission" date="2018-11" db="EMBL/GenBank/DDBJ databases">
        <title>Species Designations Belie Phenotypic and Genotypic Heterogeneity in Oral Streptococci.</title>
        <authorList>
            <person name="Velsko I."/>
        </authorList>
    </citation>
    <scope>NUCLEOTIDE SEQUENCE [LARGE SCALE GENOMIC DNA]</scope>
    <source>
        <strain evidence="1 2">BCA12</strain>
    </source>
</reference>
<dbReference type="RefSeq" id="WP_125417208.1">
    <property type="nucleotide sequence ID" value="NZ_CAMHVI010000003.1"/>
</dbReference>
<evidence type="ECO:0008006" key="3">
    <source>
        <dbReference type="Google" id="ProtNLM"/>
    </source>
</evidence>
<name>A0A3R9JN50_STRMT</name>
<dbReference type="EMBL" id="RJNR01000027">
    <property type="protein sequence ID" value="RSI78208.1"/>
    <property type="molecule type" value="Genomic_DNA"/>
</dbReference>
<comment type="caution">
    <text evidence="1">The sequence shown here is derived from an EMBL/GenBank/DDBJ whole genome shotgun (WGS) entry which is preliminary data.</text>
</comment>
<dbReference type="AlphaFoldDB" id="A0A3R9JN50"/>
<accession>A0A3R9JN50</accession>
<protein>
    <recommendedName>
        <fullName evidence="3">DUF4435 domain-containing protein</fullName>
    </recommendedName>
</protein>
<evidence type="ECO:0000313" key="1">
    <source>
        <dbReference type="EMBL" id="RSI78208.1"/>
    </source>
</evidence>
<organism evidence="1 2">
    <name type="scientific">Streptococcus mitis</name>
    <dbReference type="NCBI Taxonomy" id="28037"/>
    <lineage>
        <taxon>Bacteria</taxon>
        <taxon>Bacillati</taxon>
        <taxon>Bacillota</taxon>
        <taxon>Bacilli</taxon>
        <taxon>Lactobacillales</taxon>
        <taxon>Streptococcaceae</taxon>
        <taxon>Streptococcus</taxon>
        <taxon>Streptococcus mitis group</taxon>
    </lineage>
</organism>
<sequence>MNKNSIRKNLKREDIVSEIRLLRGEDYEKEKTFVIVEGDDDLKFFKNKFNSNAYVFESFSGCDGVEEIVNYFQSDKRIIGIRDKDYSSLTSGENKIFLYDYHSLEIMLAMNNESFESICTEFYCGDKEVFELRNKVFQKLKYISCFREKNLSEGWELITENISIDELYRKSKLNCKEDIIKEINRPSKNNYDSEKQSIVEEHYHFVTDLKLITRGHDFSELFKVICNTSGIEKNIKSKDVELVLRTSFTKESFKRTNLFKSLSEYEKSYGLNFLVGRNIY</sequence>
<evidence type="ECO:0000313" key="2">
    <source>
        <dbReference type="Proteomes" id="UP000277742"/>
    </source>
</evidence>
<dbReference type="Proteomes" id="UP000277742">
    <property type="component" value="Unassembled WGS sequence"/>
</dbReference>
<proteinExistence type="predicted"/>
<gene>
    <name evidence="1" type="ORF">D8855_09715</name>
</gene>